<feature type="region of interest" description="Disordered" evidence="1">
    <location>
        <begin position="562"/>
        <end position="593"/>
    </location>
</feature>
<comment type="caution">
    <text evidence="2">The sequence shown here is derived from an EMBL/GenBank/DDBJ whole genome shotgun (WGS) entry which is preliminary data.</text>
</comment>
<evidence type="ECO:0000313" key="2">
    <source>
        <dbReference type="EMBL" id="PZG22168.1"/>
    </source>
</evidence>
<feature type="region of interest" description="Disordered" evidence="1">
    <location>
        <begin position="527"/>
        <end position="547"/>
    </location>
</feature>
<dbReference type="Proteomes" id="UP000248544">
    <property type="component" value="Unassembled WGS sequence"/>
</dbReference>
<proteinExistence type="predicted"/>
<evidence type="ECO:0000256" key="1">
    <source>
        <dbReference type="SAM" id="MobiDB-lite"/>
    </source>
</evidence>
<accession>A0A2W2FBE2</accession>
<reference evidence="2 3" key="1">
    <citation type="submission" date="2018-01" db="EMBL/GenBank/DDBJ databases">
        <title>Draft genome sequence of Sphaerisporangium sp. 7K107.</title>
        <authorList>
            <person name="Sahin N."/>
            <person name="Saygin H."/>
            <person name="Ay H."/>
        </authorList>
    </citation>
    <scope>NUCLEOTIDE SEQUENCE [LARGE SCALE GENOMIC DNA]</scope>
    <source>
        <strain evidence="2 3">7K107</strain>
    </source>
</reference>
<sequence>SPPPQSADGPSPTTPPGYTPQISAEFSGIDPAALEGFEQSLARTEDTIGRNEPQIRRTLQKFDLETSRLTALRELQSWLATKRPDLRRRKETIESQQSEWATSTSSGHPALAAFDESLYEKAKHDPDVYAAIVNLTKATESGEVDPKTLTQLEKHAGNSPFALALLTTMGATAYRKTLGETIGNKQMAKLGTPLGKLLSTASPNLPPSWRNGLTADIWANRNEVRGLTKALRNGTFPHGFVMSAVKNLDLWARNRSTPDHEIVDDILTILANNPTRAQDYFINDPTALKYWVTTDHPEETQAQFAKLLELATTTFRDHSGTPQNPSRGYWSAKLASEFIHLEGQRIDKERFPVVPPATTALILSAYISDVNSTFEANDMFLSPGVSSADNPGTPGKDPWGAQFNRQNIRQIMKEAFSDGKAFAAVLASQTAFADLLLQHGAREIKEGRSSNYLMVNIKQVATGFGFITDAAGVAKIESAKELDEAQQRNMKILMAVVNSGLAIPQQGGWPVAAGVISAWTGLIEEASKGDTEKRARRDADSAAEHTRSLVQDLTARALLKNGVFGRPEPPSSTHPWSSLEGLEEGSDPRLNPNNFLKSNGMDLMSKDEMINKWATNTTERYQRLEAYRRWLFEGLSGKTWQAIEDRLDIGFDNGFNRYSS</sequence>
<dbReference type="AlphaFoldDB" id="A0A2W2FBE2"/>
<name>A0A2W2FBE2_9ACTN</name>
<dbReference type="EMBL" id="POUA01000557">
    <property type="protein sequence ID" value="PZG22168.1"/>
    <property type="molecule type" value="Genomic_DNA"/>
</dbReference>
<gene>
    <name evidence="2" type="ORF">C1I98_36765</name>
</gene>
<evidence type="ECO:0000313" key="3">
    <source>
        <dbReference type="Proteomes" id="UP000248544"/>
    </source>
</evidence>
<dbReference type="RefSeq" id="WP_158558345.1">
    <property type="nucleotide sequence ID" value="NZ_POUA01000557.1"/>
</dbReference>
<feature type="region of interest" description="Disordered" evidence="1">
    <location>
        <begin position="1"/>
        <end position="24"/>
    </location>
</feature>
<feature type="non-terminal residue" evidence="2">
    <location>
        <position position="1"/>
    </location>
</feature>
<organism evidence="2 3">
    <name type="scientific">Spongiactinospora gelatinilytica</name>
    <dbReference type="NCBI Taxonomy" id="2666298"/>
    <lineage>
        <taxon>Bacteria</taxon>
        <taxon>Bacillati</taxon>
        <taxon>Actinomycetota</taxon>
        <taxon>Actinomycetes</taxon>
        <taxon>Streptosporangiales</taxon>
        <taxon>Streptosporangiaceae</taxon>
        <taxon>Spongiactinospora</taxon>
    </lineage>
</organism>
<protein>
    <submittedName>
        <fullName evidence="2">Uncharacterized protein</fullName>
    </submittedName>
</protein>
<keyword evidence="3" id="KW-1185">Reference proteome</keyword>